<proteinExistence type="inferred from homology"/>
<dbReference type="SMART" id="SM01329">
    <property type="entry name" value="Iso_dh"/>
    <property type="match status" value="1"/>
</dbReference>
<evidence type="ECO:0000256" key="12">
    <source>
        <dbReference type="ARBA" id="ARBA00023211"/>
    </source>
</evidence>
<keyword evidence="9 15" id="KW-0460">Magnesium</keyword>
<feature type="binding site" evidence="15">
    <location>
        <position position="109"/>
    </location>
    <ligand>
        <name>substrate</name>
    </ligand>
</feature>
<evidence type="ECO:0000256" key="6">
    <source>
        <dbReference type="ARBA" id="ARBA00022430"/>
    </source>
</evidence>
<feature type="binding site" evidence="15">
    <location>
        <position position="255"/>
    </location>
    <ligand>
        <name>Mg(2+)</name>
        <dbReference type="ChEBI" id="CHEBI:18420"/>
    </ligand>
</feature>
<evidence type="ECO:0000259" key="17">
    <source>
        <dbReference type="SMART" id="SM01329"/>
    </source>
</evidence>
<feature type="domain" description="Isopropylmalate dehydrogenase-like" evidence="17">
    <location>
        <begin position="6"/>
        <end position="357"/>
    </location>
</feature>
<feature type="site" description="Important for catalysis" evidence="15">
    <location>
        <position position="145"/>
    </location>
</feature>
<dbReference type="GeneID" id="64061720"/>
<dbReference type="GO" id="GO:0000287">
    <property type="term" value="F:magnesium ion binding"/>
    <property type="evidence" value="ECO:0007669"/>
    <property type="project" value="InterPro"/>
</dbReference>
<evidence type="ECO:0000256" key="5">
    <source>
        <dbReference type="ARBA" id="ARBA00011738"/>
    </source>
</evidence>
<evidence type="ECO:0000256" key="15">
    <source>
        <dbReference type="HAMAP-Rule" id="MF_01033"/>
    </source>
</evidence>
<comment type="cofactor">
    <cofactor evidence="2">
        <name>Mn(2+)</name>
        <dbReference type="ChEBI" id="CHEBI:29035"/>
    </cofactor>
</comment>
<reference evidence="18 19" key="1">
    <citation type="submission" date="2013-04" db="EMBL/GenBank/DDBJ databases">
        <title>The Genome Sequence of Sutterella wadsworthensis HGA0223.</title>
        <authorList>
            <consortium name="The Broad Institute Genomics Platform"/>
            <person name="Earl A."/>
            <person name="Ward D."/>
            <person name="Feldgarden M."/>
            <person name="Gevers D."/>
            <person name="Schmidt T.M."/>
            <person name="Dover J."/>
            <person name="Dai D."/>
            <person name="Walker B."/>
            <person name="Young S."/>
            <person name="Zeng Q."/>
            <person name="Gargeya S."/>
            <person name="Fitzgerald M."/>
            <person name="Haas B."/>
            <person name="Abouelleil A."/>
            <person name="Allen A.W."/>
            <person name="Alvarado L."/>
            <person name="Arachchi H.M."/>
            <person name="Berlin A.M."/>
            <person name="Chapman S.B."/>
            <person name="Gainer-Dewar J."/>
            <person name="Goldberg J."/>
            <person name="Griggs A."/>
            <person name="Gujja S."/>
            <person name="Hansen M."/>
            <person name="Howarth C."/>
            <person name="Imamovic A."/>
            <person name="Ireland A."/>
            <person name="Larimer J."/>
            <person name="McCowan C."/>
            <person name="Murphy C."/>
            <person name="Pearson M."/>
            <person name="Poon T.W."/>
            <person name="Priest M."/>
            <person name="Roberts A."/>
            <person name="Saif S."/>
            <person name="Shea T."/>
            <person name="Sisk P."/>
            <person name="Sykes S."/>
            <person name="Wortman J."/>
            <person name="Nusbaum C."/>
            <person name="Birren B."/>
        </authorList>
    </citation>
    <scope>NUCLEOTIDE SEQUENCE [LARGE SCALE GENOMIC DNA]</scope>
    <source>
        <strain evidence="18 19">HGA0223</strain>
    </source>
</reference>
<evidence type="ECO:0000256" key="4">
    <source>
        <dbReference type="ARBA" id="ARBA00008319"/>
    </source>
</evidence>
<dbReference type="AlphaFoldDB" id="S3C4D9"/>
<dbReference type="GO" id="GO:0051287">
    <property type="term" value="F:NAD binding"/>
    <property type="evidence" value="ECO:0007669"/>
    <property type="project" value="InterPro"/>
</dbReference>
<dbReference type="InterPro" id="IPR024084">
    <property type="entry name" value="IsoPropMal-DH-like_dom"/>
</dbReference>
<keyword evidence="10 15" id="KW-0560">Oxidoreductase</keyword>
<dbReference type="PANTHER" id="PTHR42979:SF1">
    <property type="entry name" value="3-ISOPROPYLMALATE DEHYDROGENASE"/>
    <property type="match status" value="1"/>
</dbReference>
<feature type="binding site" evidence="15">
    <location>
        <begin position="285"/>
        <end position="297"/>
    </location>
    <ligand>
        <name>NAD(+)</name>
        <dbReference type="ChEBI" id="CHEBI:57540"/>
    </ligand>
</feature>
<dbReference type="EC" id="1.1.1.85" evidence="15"/>
<comment type="catalytic activity">
    <reaction evidence="1 15 16">
        <text>(2R,3S)-3-isopropylmalate + NAD(+) = 4-methyl-2-oxopentanoate + CO2 + NADH</text>
        <dbReference type="Rhea" id="RHEA:32271"/>
        <dbReference type="ChEBI" id="CHEBI:16526"/>
        <dbReference type="ChEBI" id="CHEBI:17865"/>
        <dbReference type="ChEBI" id="CHEBI:35121"/>
        <dbReference type="ChEBI" id="CHEBI:57540"/>
        <dbReference type="ChEBI" id="CHEBI:57945"/>
        <dbReference type="EC" id="1.1.1.85"/>
    </reaction>
</comment>
<feature type="site" description="Important for catalysis" evidence="15">
    <location>
        <position position="195"/>
    </location>
</feature>
<organism evidence="18 19">
    <name type="scientific">Sutterella wadsworthensis HGA0223</name>
    <dbReference type="NCBI Taxonomy" id="1203554"/>
    <lineage>
        <taxon>Bacteria</taxon>
        <taxon>Pseudomonadati</taxon>
        <taxon>Pseudomonadota</taxon>
        <taxon>Betaproteobacteria</taxon>
        <taxon>Burkholderiales</taxon>
        <taxon>Sutterellaceae</taxon>
        <taxon>Sutterella</taxon>
    </lineage>
</organism>
<evidence type="ECO:0000256" key="10">
    <source>
        <dbReference type="ARBA" id="ARBA00023002"/>
    </source>
</evidence>
<evidence type="ECO:0000256" key="7">
    <source>
        <dbReference type="ARBA" id="ARBA00022605"/>
    </source>
</evidence>
<dbReference type="HOGENOM" id="CLU_031953_0_3_4"/>
<feature type="binding site" evidence="15">
    <location>
        <position position="227"/>
    </location>
    <ligand>
        <name>Mg(2+)</name>
        <dbReference type="ChEBI" id="CHEBI:18420"/>
    </ligand>
</feature>
<keyword evidence="6 15" id="KW-0432">Leucine biosynthesis</keyword>
<comment type="cofactor">
    <cofactor evidence="15 16">
        <name>Mg(2+)</name>
        <dbReference type="ChEBI" id="CHEBI:18420"/>
    </cofactor>
    <cofactor evidence="15 16">
        <name>Mn(2+)</name>
        <dbReference type="ChEBI" id="CHEBI:29035"/>
    </cofactor>
    <text evidence="15 16">Binds 1 Mg(2+) or Mn(2+) ion per subunit.</text>
</comment>
<comment type="caution">
    <text evidence="18">The sequence shown here is derived from an EMBL/GenBank/DDBJ whole genome shotgun (WGS) entry which is preliminary data.</text>
</comment>
<protein>
    <recommendedName>
        <fullName evidence="15">3-isopropylmalate dehydrogenase</fullName>
        <ecNumber evidence="15">1.1.1.85</ecNumber>
    </recommendedName>
    <alternativeName>
        <fullName evidence="15">3-IPM-DH</fullName>
    </alternativeName>
    <alternativeName>
        <fullName evidence="15">Beta-IPM dehydrogenase</fullName>
        <shortName evidence="15">IMDH</shortName>
    </alternativeName>
</protein>
<dbReference type="InterPro" id="IPR004429">
    <property type="entry name" value="Isopropylmalate_DH"/>
</dbReference>
<dbReference type="UniPathway" id="UPA00048">
    <property type="reaction ID" value="UER00072"/>
</dbReference>
<evidence type="ECO:0000256" key="16">
    <source>
        <dbReference type="RuleBase" id="RU004445"/>
    </source>
</evidence>
<comment type="function">
    <text evidence="14 15 16">Catalyzes the oxidation of 3-carboxy-2-hydroxy-4-methylpentanoate (3-isopropylmalate) to 3-carboxy-4-methyl-2-oxopentanoate. The product decarboxylates to 4-methyl-2 oxopentanoate.</text>
</comment>
<dbReference type="PROSITE" id="PS00470">
    <property type="entry name" value="IDH_IMDH"/>
    <property type="match status" value="1"/>
</dbReference>
<dbReference type="Pfam" id="PF00180">
    <property type="entry name" value="Iso_dh"/>
    <property type="match status" value="1"/>
</dbReference>
<evidence type="ECO:0000256" key="11">
    <source>
        <dbReference type="ARBA" id="ARBA00023027"/>
    </source>
</evidence>
<name>S3C4D9_9BURK</name>
<keyword evidence="15" id="KW-0963">Cytoplasm</keyword>
<gene>
    <name evidence="15" type="primary">leuB</name>
    <name evidence="18" type="ORF">HMPREF1476_00438</name>
</gene>
<evidence type="ECO:0000313" key="19">
    <source>
        <dbReference type="Proteomes" id="UP000014400"/>
    </source>
</evidence>
<evidence type="ECO:0000256" key="2">
    <source>
        <dbReference type="ARBA" id="ARBA00001936"/>
    </source>
</evidence>
<keyword evidence="12 15" id="KW-0464">Manganese</keyword>
<dbReference type="SUPFAM" id="SSF53659">
    <property type="entry name" value="Isocitrate/Isopropylmalate dehydrogenase-like"/>
    <property type="match status" value="1"/>
</dbReference>
<evidence type="ECO:0000256" key="14">
    <source>
        <dbReference type="ARBA" id="ARBA00023577"/>
    </source>
</evidence>
<comment type="similarity">
    <text evidence="4 15">Belongs to the isocitrate and isopropylmalate dehydrogenases family. LeuB type 1 subfamily.</text>
</comment>
<evidence type="ECO:0000256" key="8">
    <source>
        <dbReference type="ARBA" id="ARBA00022723"/>
    </source>
</evidence>
<keyword evidence="8 15" id="KW-0479">Metal-binding</keyword>
<dbReference type="HAMAP" id="MF_01033">
    <property type="entry name" value="LeuB_type1"/>
    <property type="match status" value="1"/>
</dbReference>
<feature type="binding site" evidence="15">
    <location>
        <begin position="78"/>
        <end position="91"/>
    </location>
    <ligand>
        <name>NAD(+)</name>
        <dbReference type="ChEBI" id="CHEBI:57540"/>
    </ligand>
</feature>
<sequence length="362" mass="38871">MTRNHRIAVLAGDGIGPEVMREALRVLDAAASKFGFTVERTEELVGGAAIDACGTPLPEKTIAACDAAEAILFGSVGGPKWDHLPHKQRPEAGALLPLRKRYKLFCNLRPARIFPGLDSLSPLRADISARGFDMVIVRELTGGIYFGTPKGRTGEGEDEKAFDTEVYSRREVRRIAKAAFEAAKGRRKHVTSVDKANVLATSVLWRETVDEVARDYPDVKLEHVYVDNATMQLIRDPSQFDVMLCSNIFGDILSDECAMITGSMGLLPSASIGEGGFGLYEPAGGSAPDIAGKGIANPIAQILSVAMMLRYSLNEPQAADAIEAAVTDTLAAREVTADLARAAGTKPLNTREMGDAICRRLA</sequence>
<evidence type="ECO:0000256" key="3">
    <source>
        <dbReference type="ARBA" id="ARBA00004762"/>
    </source>
</evidence>
<comment type="subcellular location">
    <subcellularLocation>
        <location evidence="15">Cytoplasm</location>
    </subcellularLocation>
</comment>
<dbReference type="PATRIC" id="fig|1203554.3.peg.424"/>
<dbReference type="RefSeq" id="WP_005431081.1">
    <property type="nucleotide sequence ID" value="NZ_KE150480.1"/>
</dbReference>
<dbReference type="PANTHER" id="PTHR42979">
    <property type="entry name" value="3-ISOPROPYLMALATE DEHYDROGENASE"/>
    <property type="match status" value="1"/>
</dbReference>
<dbReference type="FunFam" id="3.40.718.10:FF:000004">
    <property type="entry name" value="3-isopropylmalate dehydrogenase"/>
    <property type="match status" value="1"/>
</dbReference>
<comment type="subunit">
    <text evidence="5 15 16">Homodimer.</text>
</comment>
<dbReference type="GO" id="GO:0009098">
    <property type="term" value="P:L-leucine biosynthetic process"/>
    <property type="evidence" value="ECO:0007669"/>
    <property type="project" value="UniProtKB-UniRule"/>
</dbReference>
<feature type="binding site" evidence="15">
    <location>
        <position position="251"/>
    </location>
    <ligand>
        <name>Mg(2+)</name>
        <dbReference type="ChEBI" id="CHEBI:18420"/>
    </ligand>
</feature>
<feature type="binding site" evidence="15">
    <location>
        <position position="138"/>
    </location>
    <ligand>
        <name>substrate</name>
    </ligand>
</feature>
<dbReference type="InterPro" id="IPR019818">
    <property type="entry name" value="IsoCit/isopropylmalate_DH_CS"/>
</dbReference>
<accession>S3C4D9</accession>
<comment type="pathway">
    <text evidence="3 15 16">Amino-acid biosynthesis; L-leucine biosynthesis; L-leucine from 3-methyl-2-oxobutanoate: step 3/4.</text>
</comment>
<dbReference type="GO" id="GO:0005829">
    <property type="term" value="C:cytosol"/>
    <property type="evidence" value="ECO:0007669"/>
    <property type="project" value="TreeGrafter"/>
</dbReference>
<evidence type="ECO:0000256" key="13">
    <source>
        <dbReference type="ARBA" id="ARBA00023304"/>
    </source>
</evidence>
<keyword evidence="7 15" id="KW-0028">Amino-acid biosynthesis</keyword>
<keyword evidence="13 15" id="KW-0100">Branched-chain amino acid biosynthesis</keyword>
<dbReference type="EMBL" id="ATCF01000005">
    <property type="protein sequence ID" value="EPE01128.1"/>
    <property type="molecule type" value="Genomic_DNA"/>
</dbReference>
<keyword evidence="11 15" id="KW-0520">NAD</keyword>
<evidence type="ECO:0000256" key="1">
    <source>
        <dbReference type="ARBA" id="ARBA00000624"/>
    </source>
</evidence>
<dbReference type="eggNOG" id="COG0473">
    <property type="taxonomic scope" value="Bacteria"/>
</dbReference>
<keyword evidence="19" id="KW-1185">Reference proteome</keyword>
<dbReference type="NCBIfam" id="TIGR00169">
    <property type="entry name" value="leuB"/>
    <property type="match status" value="1"/>
</dbReference>
<dbReference type="STRING" id="1203554.HMPREF1476_00438"/>
<evidence type="ECO:0000313" key="18">
    <source>
        <dbReference type="EMBL" id="EPE01128.1"/>
    </source>
</evidence>
<dbReference type="Gene3D" id="3.40.718.10">
    <property type="entry name" value="Isopropylmalate Dehydrogenase"/>
    <property type="match status" value="1"/>
</dbReference>
<dbReference type="GO" id="GO:0003862">
    <property type="term" value="F:3-isopropylmalate dehydrogenase activity"/>
    <property type="evidence" value="ECO:0007669"/>
    <property type="project" value="UniProtKB-UniRule"/>
</dbReference>
<feature type="binding site" evidence="15">
    <location>
        <position position="99"/>
    </location>
    <ligand>
        <name>substrate</name>
    </ligand>
</feature>
<dbReference type="Proteomes" id="UP000014400">
    <property type="component" value="Unassembled WGS sequence"/>
</dbReference>
<evidence type="ECO:0000256" key="9">
    <source>
        <dbReference type="ARBA" id="ARBA00022842"/>
    </source>
</evidence>
<feature type="binding site" evidence="15">
    <location>
        <position position="227"/>
    </location>
    <ligand>
        <name>substrate</name>
    </ligand>
</feature>